<dbReference type="Proteomes" id="UP000032233">
    <property type="component" value="Unassembled WGS sequence"/>
</dbReference>
<dbReference type="AlphaFoldDB" id="A0A0D2HXM0"/>
<dbReference type="OrthoDB" id="5531498at2"/>
<dbReference type="STRING" id="1429043.X474_05810"/>
<dbReference type="EMBL" id="AZAC01000005">
    <property type="protein sequence ID" value="KIX15043.1"/>
    <property type="molecule type" value="Genomic_DNA"/>
</dbReference>
<dbReference type="InParanoid" id="A0A0D2HXM0"/>
<gene>
    <name evidence="1" type="ORF">X474_05810</name>
</gene>
<comment type="caution">
    <text evidence="1">The sequence shown here is derived from an EMBL/GenBank/DDBJ whole genome shotgun (WGS) entry which is preliminary data.</text>
</comment>
<dbReference type="Gene3D" id="3.90.1720.10">
    <property type="entry name" value="endopeptidase domain like (from Nostoc punctiforme)"/>
    <property type="match status" value="1"/>
</dbReference>
<sequence length="182" mass="20280">MVITLEAKSGRDYGPGWLMFTYRPGFLSHNIATATAEKQHDAGNLVATHTGWITTDFKVAEALGHGFTLTPIEDYLRPMRNVFAWFKMPFGMTDTATKAMTDLANDWQGRDYDFEGVGGFVLPILGQDESALFCSEATVKALLAVEHLMSRPLPPVFHTRPPHKWSPYDLEACDALYRPLAA</sequence>
<keyword evidence="2" id="KW-1185">Reference proteome</keyword>
<dbReference type="SUPFAM" id="SSF54001">
    <property type="entry name" value="Cysteine proteinases"/>
    <property type="match status" value="1"/>
</dbReference>
<evidence type="ECO:0000313" key="2">
    <source>
        <dbReference type="Proteomes" id="UP000032233"/>
    </source>
</evidence>
<evidence type="ECO:0000313" key="1">
    <source>
        <dbReference type="EMBL" id="KIX15043.1"/>
    </source>
</evidence>
<organism evidence="1 2">
    <name type="scientific">Dethiosulfatarculus sandiegensis</name>
    <dbReference type="NCBI Taxonomy" id="1429043"/>
    <lineage>
        <taxon>Bacteria</taxon>
        <taxon>Pseudomonadati</taxon>
        <taxon>Thermodesulfobacteriota</taxon>
        <taxon>Desulfarculia</taxon>
        <taxon>Desulfarculales</taxon>
        <taxon>Desulfarculaceae</taxon>
        <taxon>Dethiosulfatarculus</taxon>
    </lineage>
</organism>
<reference evidence="1 2" key="1">
    <citation type="submission" date="2013-11" db="EMBL/GenBank/DDBJ databases">
        <title>Metagenomic analysis of a methanogenic consortium involved in long chain n-alkane degradation.</title>
        <authorList>
            <person name="Davidova I.A."/>
            <person name="Callaghan A.V."/>
            <person name="Wawrik B."/>
            <person name="Pruitt S."/>
            <person name="Marks C."/>
            <person name="Duncan K.E."/>
            <person name="Suflita J.M."/>
        </authorList>
    </citation>
    <scope>NUCLEOTIDE SEQUENCE [LARGE SCALE GENOMIC DNA]</scope>
    <source>
        <strain evidence="1 2">SPR</strain>
    </source>
</reference>
<proteinExistence type="predicted"/>
<dbReference type="InterPro" id="IPR038765">
    <property type="entry name" value="Papain-like_cys_pep_sf"/>
</dbReference>
<protein>
    <submittedName>
        <fullName evidence="1">Uncharacterized protein</fullName>
    </submittedName>
</protein>
<accession>A0A0D2HXM0</accession>
<name>A0A0D2HXM0_9BACT</name>
<dbReference type="RefSeq" id="WP_044347283.1">
    <property type="nucleotide sequence ID" value="NZ_AZAC01000005.1"/>
</dbReference>